<dbReference type="CDD" id="cd12797">
    <property type="entry name" value="M23_peptidase"/>
    <property type="match status" value="1"/>
</dbReference>
<dbReference type="GO" id="GO:0009279">
    <property type="term" value="C:cell outer membrane"/>
    <property type="evidence" value="ECO:0007669"/>
    <property type="project" value="TreeGrafter"/>
</dbReference>
<evidence type="ECO:0000259" key="4">
    <source>
        <dbReference type="PROSITE" id="PS51782"/>
    </source>
</evidence>
<dbReference type="SMART" id="SM00257">
    <property type="entry name" value="LysM"/>
    <property type="match status" value="1"/>
</dbReference>
<evidence type="ECO:0000313" key="6">
    <source>
        <dbReference type="Proteomes" id="UP000297706"/>
    </source>
</evidence>
<dbReference type="PROSITE" id="PS51782">
    <property type="entry name" value="LYSM"/>
    <property type="match status" value="1"/>
</dbReference>
<feature type="chain" id="PRO_5021360645" evidence="3">
    <location>
        <begin position="19"/>
        <end position="347"/>
    </location>
</feature>
<dbReference type="OrthoDB" id="9795421at2"/>
<reference evidence="5 6" key="1">
    <citation type="submission" date="2018-02" db="EMBL/GenBank/DDBJ databases">
        <title>A novel lanthanide dependent methylotroph, Methylotenera sp. La3113.</title>
        <authorList>
            <person name="Lv H."/>
            <person name="Tani A."/>
        </authorList>
    </citation>
    <scope>NUCLEOTIDE SEQUENCE [LARGE SCALE GENOMIC DNA]</scope>
    <source>
        <strain evidence="5 6">La3113</strain>
    </source>
</reference>
<feature type="compositionally biased region" description="Basic and acidic residues" evidence="2">
    <location>
        <begin position="188"/>
        <end position="219"/>
    </location>
</feature>
<feature type="domain" description="LysM" evidence="4">
    <location>
        <begin position="54"/>
        <end position="98"/>
    </location>
</feature>
<dbReference type="Pfam" id="PF01476">
    <property type="entry name" value="LysM"/>
    <property type="match status" value="1"/>
</dbReference>
<feature type="region of interest" description="Disordered" evidence="2">
    <location>
        <begin position="179"/>
        <end position="219"/>
    </location>
</feature>
<dbReference type="RefSeq" id="WP_135278899.1">
    <property type="nucleotide sequence ID" value="NZ_PQVH01000015.1"/>
</dbReference>
<dbReference type="Pfam" id="PF01551">
    <property type="entry name" value="Peptidase_M23"/>
    <property type="match status" value="1"/>
</dbReference>
<name>A0A4Y9VNC7_9PROT</name>
<dbReference type="PANTHER" id="PTHR21666">
    <property type="entry name" value="PEPTIDASE-RELATED"/>
    <property type="match status" value="1"/>
</dbReference>
<protein>
    <submittedName>
        <fullName evidence="5">Peptidase M23</fullName>
    </submittedName>
</protein>
<dbReference type="SUPFAM" id="SSF51261">
    <property type="entry name" value="Duplicated hybrid motif"/>
    <property type="match status" value="1"/>
</dbReference>
<evidence type="ECO:0000256" key="1">
    <source>
        <dbReference type="ARBA" id="ARBA00038420"/>
    </source>
</evidence>
<dbReference type="InterPro" id="IPR011055">
    <property type="entry name" value="Dup_hybrid_motif"/>
</dbReference>
<evidence type="ECO:0000256" key="2">
    <source>
        <dbReference type="SAM" id="MobiDB-lite"/>
    </source>
</evidence>
<comment type="caution">
    <text evidence="5">The sequence shown here is derived from an EMBL/GenBank/DDBJ whole genome shotgun (WGS) entry which is preliminary data.</text>
</comment>
<dbReference type="Proteomes" id="UP000297706">
    <property type="component" value="Unassembled WGS sequence"/>
</dbReference>
<gene>
    <name evidence="5" type="ORF">C3Y98_12270</name>
</gene>
<dbReference type="EMBL" id="PQVH01000015">
    <property type="protein sequence ID" value="TFW69762.1"/>
    <property type="molecule type" value="Genomic_DNA"/>
</dbReference>
<dbReference type="PANTHER" id="PTHR21666:SF263">
    <property type="entry name" value="MUREIN HYDROLASE ACTIVATOR NLPD"/>
    <property type="match status" value="1"/>
</dbReference>
<feature type="signal peptide" evidence="3">
    <location>
        <begin position="1"/>
        <end position="18"/>
    </location>
</feature>
<accession>A0A4Y9VNC7</accession>
<keyword evidence="6" id="KW-1185">Reference proteome</keyword>
<evidence type="ECO:0000256" key="3">
    <source>
        <dbReference type="SAM" id="SignalP"/>
    </source>
</evidence>
<dbReference type="CDD" id="cd00118">
    <property type="entry name" value="LysM"/>
    <property type="match status" value="1"/>
</dbReference>
<dbReference type="Gene3D" id="2.70.70.10">
    <property type="entry name" value="Glucose Permease (Domain IIA)"/>
    <property type="match status" value="1"/>
</dbReference>
<dbReference type="GO" id="GO:0032153">
    <property type="term" value="C:cell division site"/>
    <property type="evidence" value="ECO:0007669"/>
    <property type="project" value="TreeGrafter"/>
</dbReference>
<proteinExistence type="inferred from homology"/>
<dbReference type="GO" id="GO:0004222">
    <property type="term" value="F:metalloendopeptidase activity"/>
    <property type="evidence" value="ECO:0007669"/>
    <property type="project" value="TreeGrafter"/>
</dbReference>
<dbReference type="AlphaFoldDB" id="A0A4Y9VNC7"/>
<sequence>MNASRCFIILLISLLNFACSTTQAPVIDRIPQAKSNKPQTKTATHKVGTDWRPASYVVKKGDTLYSIGLEHGYDYKEIAQVNNISAPYLIKIGQTLKFSPLNEAIATTEPSVQHSTAQDNNGVVTYAIGADNTPEASTNAHPPAAAISINEPKALREPYSDAAYKQPLPVAKTIASTPASTANAIKKPTAEKAPEKSPEKPIVESKPETKSTEPVAEAKTKLEPTGALTWAWPTKGKVIANFNDAGNKGIDISGKMGQAVQAAAPGKVIYSGSDLRGYGKLVIVKHSATYLSVYANNSLILVKEGQQVTSGQKIAEMGDTDSNTVKLHFEIRQQGKSVDPMKFLSAD</sequence>
<dbReference type="InterPro" id="IPR018392">
    <property type="entry name" value="LysM"/>
</dbReference>
<evidence type="ECO:0000313" key="5">
    <source>
        <dbReference type="EMBL" id="TFW69762.1"/>
    </source>
</evidence>
<dbReference type="Gene3D" id="3.10.350.10">
    <property type="entry name" value="LysM domain"/>
    <property type="match status" value="1"/>
</dbReference>
<dbReference type="InterPro" id="IPR050570">
    <property type="entry name" value="Cell_wall_metabolism_enzyme"/>
</dbReference>
<dbReference type="InterPro" id="IPR016047">
    <property type="entry name" value="M23ase_b-sheet_dom"/>
</dbReference>
<dbReference type="SUPFAM" id="SSF54106">
    <property type="entry name" value="LysM domain"/>
    <property type="match status" value="1"/>
</dbReference>
<comment type="similarity">
    <text evidence="1">Belongs to the E.coli NlpD/Haemophilus LppB family.</text>
</comment>
<organism evidence="5 6">
    <name type="scientific">Methylotenera oryzisoli</name>
    <dbReference type="NCBI Taxonomy" id="2080758"/>
    <lineage>
        <taxon>Bacteria</taxon>
        <taxon>Pseudomonadati</taxon>
        <taxon>Pseudomonadota</taxon>
        <taxon>Betaproteobacteria</taxon>
        <taxon>Nitrosomonadales</taxon>
        <taxon>Methylophilaceae</taxon>
        <taxon>Methylotenera</taxon>
    </lineage>
</organism>
<keyword evidence="3" id="KW-0732">Signal</keyword>
<dbReference type="InterPro" id="IPR036779">
    <property type="entry name" value="LysM_dom_sf"/>
</dbReference>